<organism evidence="1 2">
    <name type="scientific">Protopolystoma xenopodis</name>
    <dbReference type="NCBI Taxonomy" id="117903"/>
    <lineage>
        <taxon>Eukaryota</taxon>
        <taxon>Metazoa</taxon>
        <taxon>Spiralia</taxon>
        <taxon>Lophotrochozoa</taxon>
        <taxon>Platyhelminthes</taxon>
        <taxon>Monogenea</taxon>
        <taxon>Polyopisthocotylea</taxon>
        <taxon>Polystomatidea</taxon>
        <taxon>Polystomatidae</taxon>
        <taxon>Protopolystoma</taxon>
    </lineage>
</organism>
<keyword evidence="2" id="KW-1185">Reference proteome</keyword>
<comment type="caution">
    <text evidence="1">The sequence shown here is derived from an EMBL/GenBank/DDBJ whole genome shotgun (WGS) entry which is preliminary data.</text>
</comment>
<name>A0A3S5FFP8_9PLAT</name>
<gene>
    <name evidence="1" type="ORF">PXEA_LOCUS26563</name>
</gene>
<dbReference type="AlphaFoldDB" id="A0A3S5FFP8"/>
<sequence>MNLDEEQREELKKLLKAAAFGKRMAAIMMGMPPSAWHLFERLFGQIAKSGFLKTPDDDWIVKRALTSHGLWN</sequence>
<evidence type="ECO:0000313" key="1">
    <source>
        <dbReference type="EMBL" id="VEL33123.1"/>
    </source>
</evidence>
<dbReference type="EMBL" id="CAAALY010245196">
    <property type="protein sequence ID" value="VEL33123.1"/>
    <property type="molecule type" value="Genomic_DNA"/>
</dbReference>
<protein>
    <submittedName>
        <fullName evidence="1">Uncharacterized protein</fullName>
    </submittedName>
</protein>
<evidence type="ECO:0000313" key="2">
    <source>
        <dbReference type="Proteomes" id="UP000784294"/>
    </source>
</evidence>
<proteinExistence type="predicted"/>
<reference evidence="1" key="1">
    <citation type="submission" date="2018-11" db="EMBL/GenBank/DDBJ databases">
        <authorList>
            <consortium name="Pathogen Informatics"/>
        </authorList>
    </citation>
    <scope>NUCLEOTIDE SEQUENCE</scope>
</reference>
<accession>A0A3S5FFP8</accession>
<dbReference type="Proteomes" id="UP000784294">
    <property type="component" value="Unassembled WGS sequence"/>
</dbReference>